<keyword evidence="3" id="KW-1185">Reference proteome</keyword>
<dbReference type="EMBL" id="JACSQJ010000001">
    <property type="protein sequence ID" value="MBD7987106.1"/>
    <property type="molecule type" value="Genomic_DNA"/>
</dbReference>
<evidence type="ECO:0000313" key="3">
    <source>
        <dbReference type="Proteomes" id="UP000647183"/>
    </source>
</evidence>
<feature type="region of interest" description="Disordered" evidence="1">
    <location>
        <begin position="1"/>
        <end position="29"/>
    </location>
</feature>
<proteinExistence type="predicted"/>
<organism evidence="2 3">
    <name type="scientific">Luteimonas colneyensis</name>
    <dbReference type="NCBI Taxonomy" id="2762230"/>
    <lineage>
        <taxon>Bacteria</taxon>
        <taxon>Pseudomonadati</taxon>
        <taxon>Pseudomonadota</taxon>
        <taxon>Gammaproteobacteria</taxon>
        <taxon>Lysobacterales</taxon>
        <taxon>Lysobacteraceae</taxon>
        <taxon>Luteimonas</taxon>
    </lineage>
</organism>
<evidence type="ECO:0000313" key="2">
    <source>
        <dbReference type="EMBL" id="MBD7987106.1"/>
    </source>
</evidence>
<sequence length="171" mass="17463">MADPATNTSYPGSLDLLPEIGPNDKQNDPDLEHDVVHDKANAVLNALQALVGFTGDTAESGSVLGRLLALESGGLLDVISEPSAFTADPAAHAGRRRYIRAGGDVTFDSAKSYVMGQVFNIRATAAMELFGTGVTLSPTAGGTLELDAGMAVTVVMTSATTADVIGLTVAA</sequence>
<evidence type="ECO:0000256" key="1">
    <source>
        <dbReference type="SAM" id="MobiDB-lite"/>
    </source>
</evidence>
<evidence type="ECO:0008006" key="4">
    <source>
        <dbReference type="Google" id="ProtNLM"/>
    </source>
</evidence>
<comment type="caution">
    <text evidence="2">The sequence shown here is derived from an EMBL/GenBank/DDBJ whole genome shotgun (WGS) entry which is preliminary data.</text>
</comment>
<dbReference type="Proteomes" id="UP000647183">
    <property type="component" value="Unassembled WGS sequence"/>
</dbReference>
<protein>
    <recommendedName>
        <fullName evidence="4">Baseplate protein J-like domain-containing protein</fullName>
    </recommendedName>
</protein>
<gene>
    <name evidence="2" type="ORF">H9645_03600</name>
</gene>
<accession>A0ABR8UGF6</accession>
<dbReference type="RefSeq" id="WP_191728323.1">
    <property type="nucleotide sequence ID" value="NZ_JACSQJ010000001.1"/>
</dbReference>
<feature type="compositionally biased region" description="Polar residues" evidence="1">
    <location>
        <begin position="1"/>
        <end position="11"/>
    </location>
</feature>
<reference evidence="2 3" key="1">
    <citation type="submission" date="2020-08" db="EMBL/GenBank/DDBJ databases">
        <title>A Genomic Blueprint of the Chicken Gut Microbiome.</title>
        <authorList>
            <person name="Gilroy R."/>
            <person name="Ravi A."/>
            <person name="Getino M."/>
            <person name="Pursley I."/>
            <person name="Horton D.L."/>
            <person name="Alikhan N.-F."/>
            <person name="Baker D."/>
            <person name="Gharbi K."/>
            <person name="Hall N."/>
            <person name="Watson M."/>
            <person name="Adriaenssens E.M."/>
            <person name="Foster-Nyarko E."/>
            <person name="Jarju S."/>
            <person name="Secka A."/>
            <person name="Antonio M."/>
            <person name="Oren A."/>
            <person name="Chaudhuri R."/>
            <person name="La Ragione R.M."/>
            <person name="Hildebrand F."/>
            <person name="Pallen M.J."/>
        </authorList>
    </citation>
    <scope>NUCLEOTIDE SEQUENCE [LARGE SCALE GENOMIC DNA]</scope>
    <source>
        <strain evidence="2 3">Sa2BVA3</strain>
    </source>
</reference>
<name>A0ABR8UGF6_9GAMM</name>